<dbReference type="PANTHER" id="PTHR47481:SF31">
    <property type="entry name" value="OS01G0873500 PROTEIN"/>
    <property type="match status" value="1"/>
</dbReference>
<gene>
    <name evidence="2" type="ORF">Syun_000498</name>
</gene>
<reference evidence="2 3" key="1">
    <citation type="submission" date="2024-01" db="EMBL/GenBank/DDBJ databases">
        <title>Genome assemblies of Stephania.</title>
        <authorList>
            <person name="Yang L."/>
        </authorList>
    </citation>
    <scope>NUCLEOTIDE SEQUENCE [LARGE SCALE GENOMIC DNA]</scope>
    <source>
        <strain evidence="2">YNDBR</strain>
        <tissue evidence="2">Leaf</tissue>
    </source>
</reference>
<organism evidence="2 3">
    <name type="scientific">Stephania yunnanensis</name>
    <dbReference type="NCBI Taxonomy" id="152371"/>
    <lineage>
        <taxon>Eukaryota</taxon>
        <taxon>Viridiplantae</taxon>
        <taxon>Streptophyta</taxon>
        <taxon>Embryophyta</taxon>
        <taxon>Tracheophyta</taxon>
        <taxon>Spermatophyta</taxon>
        <taxon>Magnoliopsida</taxon>
        <taxon>Ranunculales</taxon>
        <taxon>Menispermaceae</taxon>
        <taxon>Menispermoideae</taxon>
        <taxon>Cissampelideae</taxon>
        <taxon>Stephania</taxon>
    </lineage>
</organism>
<name>A0AAP0LC34_9MAGN</name>
<sequence>MEKLDVSQPISMILDGKNYSLWSQRIKSFLIGRKLWRIVTGDNSKPEKDVTETQAQFLGRLDDWDSKNHQIITWFCNTSTPSIHIQFIDFETAKEIWDFLAIRYKTSGLAQYYQLFTTLNSLKQEAGQSINEFLALIQPIWNQLQQDEINKDHLHLIQVLMALRPEYESVRAALLHRDPLPSLDAAVKEILFEETRLGLVNSASSSEVALATTQSWPKSASHPCKNCKKTGHSFANCPTIECRYCHERGHVVQRCPNKRARPNGTPKSASVSHTGFSVAVVVSHGPPPSPMFSMSDLEAIIKQVIPTQPTALSVTSGNQWFFDSGCCNHMTPNLSLLSNSSPSLHSLRIQTANGSSMSVTHSGTVSNHSLNLPETHCVPNLTLNLISVGQLCDQGLTVLFSPTGCQVQDIQTGQILGTGIKVGRLFELTSLHIPAVTQISAAVSTPQSISGIFVVVIHQPVNYVLLFPVVHWVSLNLSLLIVCTVN</sequence>
<protein>
    <recommendedName>
        <fullName evidence="1">CCHC-type domain-containing protein</fullName>
    </recommendedName>
</protein>
<dbReference type="Pfam" id="PF14223">
    <property type="entry name" value="Retrotran_gag_2"/>
    <property type="match status" value="1"/>
</dbReference>
<dbReference type="GO" id="GO:0003676">
    <property type="term" value="F:nucleic acid binding"/>
    <property type="evidence" value="ECO:0007669"/>
    <property type="project" value="InterPro"/>
</dbReference>
<evidence type="ECO:0000313" key="2">
    <source>
        <dbReference type="EMBL" id="KAK9168358.1"/>
    </source>
</evidence>
<feature type="domain" description="CCHC-type" evidence="1">
    <location>
        <begin position="223"/>
        <end position="239"/>
    </location>
</feature>
<dbReference type="SMART" id="SM00343">
    <property type="entry name" value="ZnF_C2HC"/>
    <property type="match status" value="2"/>
</dbReference>
<accession>A0AAP0LC34</accession>
<evidence type="ECO:0000259" key="1">
    <source>
        <dbReference type="SMART" id="SM00343"/>
    </source>
</evidence>
<dbReference type="SUPFAM" id="SSF57756">
    <property type="entry name" value="Retrovirus zinc finger-like domains"/>
    <property type="match status" value="1"/>
</dbReference>
<dbReference type="AlphaFoldDB" id="A0AAP0LC34"/>
<dbReference type="InterPro" id="IPR001878">
    <property type="entry name" value="Znf_CCHC"/>
</dbReference>
<feature type="domain" description="CCHC-type" evidence="1">
    <location>
        <begin position="241"/>
        <end position="257"/>
    </location>
</feature>
<proteinExistence type="predicted"/>
<dbReference type="PANTHER" id="PTHR47481">
    <property type="match status" value="1"/>
</dbReference>
<dbReference type="InterPro" id="IPR054722">
    <property type="entry name" value="PolX-like_BBD"/>
</dbReference>
<evidence type="ECO:0000313" key="3">
    <source>
        <dbReference type="Proteomes" id="UP001420932"/>
    </source>
</evidence>
<dbReference type="Gene3D" id="4.10.60.10">
    <property type="entry name" value="Zinc finger, CCHC-type"/>
    <property type="match status" value="1"/>
</dbReference>
<dbReference type="Pfam" id="PF22936">
    <property type="entry name" value="Pol_BBD"/>
    <property type="match status" value="1"/>
</dbReference>
<comment type="caution">
    <text evidence="2">The sequence shown here is derived from an EMBL/GenBank/DDBJ whole genome shotgun (WGS) entry which is preliminary data.</text>
</comment>
<dbReference type="GO" id="GO:0008270">
    <property type="term" value="F:zinc ion binding"/>
    <property type="evidence" value="ECO:0007669"/>
    <property type="project" value="InterPro"/>
</dbReference>
<dbReference type="EMBL" id="JBBNAF010000001">
    <property type="protein sequence ID" value="KAK9168358.1"/>
    <property type="molecule type" value="Genomic_DNA"/>
</dbReference>
<dbReference type="InterPro" id="IPR036875">
    <property type="entry name" value="Znf_CCHC_sf"/>
</dbReference>
<keyword evidence="3" id="KW-1185">Reference proteome</keyword>
<dbReference type="Proteomes" id="UP001420932">
    <property type="component" value="Unassembled WGS sequence"/>
</dbReference>